<evidence type="ECO:0000256" key="2">
    <source>
        <dbReference type="SAM" id="Coils"/>
    </source>
</evidence>
<accession>A0A9D3V4I1</accession>
<dbReference type="InterPro" id="IPR001841">
    <property type="entry name" value="Znf_RING"/>
</dbReference>
<comment type="caution">
    <text evidence="5">The sequence shown here is derived from an EMBL/GenBank/DDBJ whole genome shotgun (WGS) entry which is preliminary data.</text>
</comment>
<dbReference type="CDD" id="cd23128">
    <property type="entry name" value="RING-HC_MIP1-like"/>
    <property type="match status" value="1"/>
</dbReference>
<keyword evidence="2" id="KW-0175">Coiled coil</keyword>
<dbReference type="InterPro" id="IPR046934">
    <property type="entry name" value="PIR2-like"/>
</dbReference>
<dbReference type="OrthoDB" id="774873at2759"/>
<dbReference type="PANTHER" id="PTHR46405:SF4">
    <property type="entry name" value="E3 UBIQUITIN-PROTEIN LIGASE RF298-RELATED"/>
    <property type="match status" value="1"/>
</dbReference>
<name>A0A9D3V4I1_9ROSI</name>
<evidence type="ECO:0000256" key="3">
    <source>
        <dbReference type="SAM" id="MobiDB-lite"/>
    </source>
</evidence>
<dbReference type="InterPro" id="IPR013083">
    <property type="entry name" value="Znf_RING/FYVE/PHD"/>
</dbReference>
<dbReference type="EMBL" id="JAIQCV010000008">
    <property type="protein sequence ID" value="KAH1072069.1"/>
    <property type="molecule type" value="Genomic_DNA"/>
</dbReference>
<keyword evidence="1" id="KW-0863">Zinc-finger</keyword>
<feature type="coiled-coil region" evidence="2">
    <location>
        <begin position="514"/>
        <end position="653"/>
    </location>
</feature>
<feature type="region of interest" description="Disordered" evidence="3">
    <location>
        <begin position="391"/>
        <end position="463"/>
    </location>
</feature>
<keyword evidence="1" id="KW-0862">Zinc</keyword>
<protein>
    <recommendedName>
        <fullName evidence="4">RING-type domain-containing protein</fullName>
    </recommendedName>
</protein>
<dbReference type="AlphaFoldDB" id="A0A9D3V4I1"/>
<feature type="region of interest" description="Disordered" evidence="3">
    <location>
        <begin position="227"/>
        <end position="263"/>
    </location>
</feature>
<reference evidence="5 6" key="1">
    <citation type="journal article" date="2021" name="Plant Biotechnol. J.">
        <title>Multi-omics assisted identification of the key and species-specific regulatory components of drought-tolerant mechanisms in Gossypium stocksii.</title>
        <authorList>
            <person name="Yu D."/>
            <person name="Ke L."/>
            <person name="Zhang D."/>
            <person name="Wu Y."/>
            <person name="Sun Y."/>
            <person name="Mei J."/>
            <person name="Sun J."/>
            <person name="Sun Y."/>
        </authorList>
    </citation>
    <scope>NUCLEOTIDE SEQUENCE [LARGE SCALE GENOMIC DNA]</scope>
    <source>
        <strain evidence="6">cv. E1</strain>
        <tissue evidence="5">Leaf</tissue>
    </source>
</reference>
<feature type="domain" description="RING-type" evidence="4">
    <location>
        <begin position="780"/>
        <end position="820"/>
    </location>
</feature>
<feature type="compositionally biased region" description="Polar residues" evidence="3">
    <location>
        <begin position="398"/>
        <end position="416"/>
    </location>
</feature>
<dbReference type="SUPFAM" id="SSF57850">
    <property type="entry name" value="RING/U-box"/>
    <property type="match status" value="1"/>
</dbReference>
<dbReference type="Proteomes" id="UP000828251">
    <property type="component" value="Unassembled WGS sequence"/>
</dbReference>
<dbReference type="Pfam" id="PF13920">
    <property type="entry name" value="zf-C3HC4_3"/>
    <property type="match status" value="1"/>
</dbReference>
<dbReference type="PROSITE" id="PS50089">
    <property type="entry name" value="ZF_RING_2"/>
    <property type="match status" value="1"/>
</dbReference>
<dbReference type="InterPro" id="IPR046527">
    <property type="entry name" value="PIR2-like_helical"/>
</dbReference>
<evidence type="ECO:0000256" key="1">
    <source>
        <dbReference type="PROSITE-ProRule" id="PRU00175"/>
    </source>
</evidence>
<evidence type="ECO:0000313" key="6">
    <source>
        <dbReference type="Proteomes" id="UP000828251"/>
    </source>
</evidence>
<keyword evidence="1" id="KW-0479">Metal-binding</keyword>
<dbReference type="GO" id="GO:0008270">
    <property type="term" value="F:zinc ion binding"/>
    <property type="evidence" value="ECO:0007669"/>
    <property type="project" value="UniProtKB-KW"/>
</dbReference>
<sequence length="839" mass="92971">MGEKNDSGGGSIACKLGTSILHQDKGSKNKRKLDDPSLENPVIVPLSMSEFASYALPLEIFRGPVLGPLEVESSMGSLSEVFEPADWDDPIACQLEELLLSNLQMIFQNAIKKIVECGFKEDVAEKAISRHGLYQGGKDLVSNVVNDAIASLKKGIEGDISIHLFEDLQQLVVYTMLEMISVLREVKPCLSIAEAMWWLLMFDLNISVACEVEGDILHNLGCVEVSGESSSDSNPKSRAGTQNPETKLSISNESNGSKPSLSSEALKFGSFPNLPKPKSPLPYEGMTREKEFLVSRSVSGDYVPVASISEEKTGTGRKGRSKKELAAIRKKSFNMEINRAAYWKSFRAVKLAASGSSVVEKRMKSPSELPAVHMKDSSPNVVMEAGALADESHHVADDSSTLKGTKSTVPTANTGLAPSLSLENKPVPKSKGGTAKSSKTPEQDAGKKPAPKAKGSTSMSSKSIDYCAGIPYDESLGKYIPQNEKDEMILKLVPRIEELQNELDSWTQWTNQKVMQAARRLSKDQAELKSLRQEKEEVEQLKREKDIMEENTMKRLSEMEFALNNATSQVEDANNTVQKLEVEHSMLKMEMEVAKSQAIASAVSCREALEREQKALKDIQSWEGQRSLLQEELASEKQKATELQRKVGKAKNIYSQIELQMTWKEERMAKEKFLAQAASIRKEREHLEAVAKVEEDKIKLKAEKDMKKYGEEIKMLENKLSELKMKLDSSKIAALRGCIDGGNGQCSSVNEGYHSPSFSKRVVDIDDYSGSRGLKQERECVMCLSEEKIVVFLPCAHQVLCVKCNELHEKQRMKDCPACRTVISNRICARFAKPLAIAR</sequence>
<evidence type="ECO:0000313" key="5">
    <source>
        <dbReference type="EMBL" id="KAH1072069.1"/>
    </source>
</evidence>
<keyword evidence="6" id="KW-1185">Reference proteome</keyword>
<evidence type="ECO:0000259" key="4">
    <source>
        <dbReference type="PROSITE" id="PS50089"/>
    </source>
</evidence>
<dbReference type="Gene3D" id="3.30.40.10">
    <property type="entry name" value="Zinc/RING finger domain, C3HC4 (zinc finger)"/>
    <property type="match status" value="1"/>
</dbReference>
<dbReference type="PANTHER" id="PTHR46405">
    <property type="entry name" value="OS05G0141500 PROTEIN"/>
    <property type="match status" value="1"/>
</dbReference>
<organism evidence="5 6">
    <name type="scientific">Gossypium stocksii</name>
    <dbReference type="NCBI Taxonomy" id="47602"/>
    <lineage>
        <taxon>Eukaryota</taxon>
        <taxon>Viridiplantae</taxon>
        <taxon>Streptophyta</taxon>
        <taxon>Embryophyta</taxon>
        <taxon>Tracheophyta</taxon>
        <taxon>Spermatophyta</taxon>
        <taxon>Magnoliopsida</taxon>
        <taxon>eudicotyledons</taxon>
        <taxon>Gunneridae</taxon>
        <taxon>Pentapetalae</taxon>
        <taxon>rosids</taxon>
        <taxon>malvids</taxon>
        <taxon>Malvales</taxon>
        <taxon>Malvaceae</taxon>
        <taxon>Malvoideae</taxon>
        <taxon>Gossypium</taxon>
    </lineage>
</organism>
<gene>
    <name evidence="5" type="ORF">J1N35_024397</name>
</gene>
<proteinExistence type="predicted"/>
<dbReference type="Pfam" id="PF20235">
    <property type="entry name" value="PIR2-like_helical"/>
    <property type="match status" value="1"/>
</dbReference>
<feature type="compositionally biased region" description="Low complexity" evidence="3">
    <location>
        <begin position="429"/>
        <end position="438"/>
    </location>
</feature>
<feature type="coiled-coil region" evidence="2">
    <location>
        <begin position="677"/>
        <end position="733"/>
    </location>
</feature>